<evidence type="ECO:0000256" key="2">
    <source>
        <dbReference type="ARBA" id="ARBA00022842"/>
    </source>
</evidence>
<dbReference type="SUPFAM" id="SSF81665">
    <property type="entry name" value="Calcium ATPase, transmembrane domain M"/>
    <property type="match status" value="1"/>
</dbReference>
<proteinExistence type="predicted"/>
<organism evidence="4">
    <name type="scientific">Rhizophora mucronata</name>
    <name type="common">Asiatic mangrove</name>
    <dbReference type="NCBI Taxonomy" id="61149"/>
    <lineage>
        <taxon>Eukaryota</taxon>
        <taxon>Viridiplantae</taxon>
        <taxon>Streptophyta</taxon>
        <taxon>Embryophyta</taxon>
        <taxon>Tracheophyta</taxon>
        <taxon>Spermatophyta</taxon>
        <taxon>Magnoliopsida</taxon>
        <taxon>eudicotyledons</taxon>
        <taxon>Gunneridae</taxon>
        <taxon>Pentapetalae</taxon>
        <taxon>rosids</taxon>
        <taxon>fabids</taxon>
        <taxon>Malpighiales</taxon>
        <taxon>Rhizophoraceae</taxon>
        <taxon>Rhizophora</taxon>
    </lineage>
</organism>
<evidence type="ECO:0000313" key="4">
    <source>
        <dbReference type="EMBL" id="MBW90310.1"/>
    </source>
</evidence>
<dbReference type="GO" id="GO:0046872">
    <property type="term" value="F:metal ion binding"/>
    <property type="evidence" value="ECO:0007669"/>
    <property type="project" value="UniProtKB-KW"/>
</dbReference>
<feature type="domain" description="Cation-transporting P-type ATPase C-terminal" evidence="3">
    <location>
        <begin position="1"/>
        <end position="82"/>
    </location>
</feature>
<dbReference type="Gene3D" id="1.20.1110.10">
    <property type="entry name" value="Calcium-transporting ATPase, transmembrane domain"/>
    <property type="match status" value="1"/>
</dbReference>
<dbReference type="GO" id="GO:0005388">
    <property type="term" value="F:P-type calcium transporter activity"/>
    <property type="evidence" value="ECO:0007669"/>
    <property type="project" value="TreeGrafter"/>
</dbReference>
<sequence>MNLILDTVGALALTTEQPTNDLMKKPPVGRSEPVRVMCRNLVAQALYQVVILLTLQFRGKSISGVDEEVKNTLIFSSFILSSF</sequence>
<keyword evidence="1" id="KW-0479">Metal-binding</keyword>
<dbReference type="Pfam" id="PF00689">
    <property type="entry name" value="Cation_ATPase_C"/>
    <property type="match status" value="1"/>
</dbReference>
<accession>A0A2P2JA08</accession>
<reference evidence="4" key="1">
    <citation type="submission" date="2018-02" db="EMBL/GenBank/DDBJ databases">
        <title>Rhizophora mucronata_Transcriptome.</title>
        <authorList>
            <person name="Meera S.P."/>
            <person name="Sreeshan A."/>
            <person name="Augustine A."/>
        </authorList>
    </citation>
    <scope>NUCLEOTIDE SEQUENCE</scope>
    <source>
        <tissue evidence="4">Leaf</tissue>
    </source>
</reference>
<dbReference type="InterPro" id="IPR006068">
    <property type="entry name" value="ATPase_P-typ_cation-transptr_C"/>
</dbReference>
<evidence type="ECO:0000259" key="3">
    <source>
        <dbReference type="Pfam" id="PF00689"/>
    </source>
</evidence>
<protein>
    <submittedName>
        <fullName evidence="4">Calcium-transporting ATPase</fullName>
    </submittedName>
</protein>
<dbReference type="PANTHER" id="PTHR24093:SF509">
    <property type="entry name" value="CALCIUM-TRANSPORTING ATPASE"/>
    <property type="match status" value="1"/>
</dbReference>
<dbReference type="GO" id="GO:0005886">
    <property type="term" value="C:plasma membrane"/>
    <property type="evidence" value="ECO:0007669"/>
    <property type="project" value="TreeGrafter"/>
</dbReference>
<evidence type="ECO:0000256" key="1">
    <source>
        <dbReference type="ARBA" id="ARBA00022723"/>
    </source>
</evidence>
<keyword evidence="2" id="KW-0460">Magnesium</keyword>
<dbReference type="AlphaFoldDB" id="A0A2P2JA08"/>
<dbReference type="InterPro" id="IPR023298">
    <property type="entry name" value="ATPase_P-typ_TM_dom_sf"/>
</dbReference>
<name>A0A2P2JA08_RHIMU</name>
<dbReference type="PANTHER" id="PTHR24093">
    <property type="entry name" value="CATION TRANSPORTING ATPASE"/>
    <property type="match status" value="1"/>
</dbReference>
<dbReference type="EMBL" id="GGEC01009827">
    <property type="protein sequence ID" value="MBW90310.1"/>
    <property type="molecule type" value="Transcribed_RNA"/>
</dbReference>